<dbReference type="GO" id="GO:0017004">
    <property type="term" value="P:cytochrome complex assembly"/>
    <property type="evidence" value="ECO:0007669"/>
    <property type="project" value="UniProtKB-KW"/>
</dbReference>
<evidence type="ECO:0000256" key="3">
    <source>
        <dbReference type="ARBA" id="ARBA00022748"/>
    </source>
</evidence>
<comment type="similarity">
    <text evidence="2">Belongs to the thioredoxin family. DsbE subfamily.</text>
</comment>
<dbReference type="GO" id="GO:0015036">
    <property type="term" value="F:disulfide oxidoreductase activity"/>
    <property type="evidence" value="ECO:0007669"/>
    <property type="project" value="InterPro"/>
</dbReference>
<evidence type="ECO:0000256" key="1">
    <source>
        <dbReference type="ARBA" id="ARBA00004196"/>
    </source>
</evidence>
<gene>
    <name evidence="9" type="primary">cycY</name>
    <name evidence="9" type="ORF">GCM10008171_22740</name>
</gene>
<dbReference type="GO" id="GO:0030288">
    <property type="term" value="C:outer membrane-bounded periplasmic space"/>
    <property type="evidence" value="ECO:0007669"/>
    <property type="project" value="InterPro"/>
</dbReference>
<dbReference type="Gene3D" id="3.40.30.10">
    <property type="entry name" value="Glutaredoxin"/>
    <property type="match status" value="1"/>
</dbReference>
<reference evidence="9" key="2">
    <citation type="submission" date="2023-01" db="EMBL/GenBank/DDBJ databases">
        <authorList>
            <person name="Sun Q."/>
            <person name="Evtushenko L."/>
        </authorList>
    </citation>
    <scope>NUCLEOTIDE SEQUENCE</scope>
    <source>
        <strain evidence="9">VKM B-2555</strain>
    </source>
</reference>
<dbReference type="InterPro" id="IPR036249">
    <property type="entry name" value="Thioredoxin-like_sf"/>
</dbReference>
<dbReference type="PROSITE" id="PS00194">
    <property type="entry name" value="THIOREDOXIN_1"/>
    <property type="match status" value="1"/>
</dbReference>
<dbReference type="NCBIfam" id="TIGR00385">
    <property type="entry name" value="dsbE"/>
    <property type="match status" value="1"/>
</dbReference>
<proteinExistence type="inferred from homology"/>
<evidence type="ECO:0000256" key="7">
    <source>
        <dbReference type="SAM" id="Phobius"/>
    </source>
</evidence>
<keyword evidence="4" id="KW-1015">Disulfide bond</keyword>
<keyword evidence="7" id="KW-0472">Membrane</keyword>
<dbReference type="Proteomes" id="UP001143364">
    <property type="component" value="Unassembled WGS sequence"/>
</dbReference>
<dbReference type="PANTHER" id="PTHR42852">
    <property type="entry name" value="THIOL:DISULFIDE INTERCHANGE PROTEIN DSBE"/>
    <property type="match status" value="1"/>
</dbReference>
<reference evidence="9" key="1">
    <citation type="journal article" date="2014" name="Int. J. Syst. Evol. Microbiol.">
        <title>Complete genome sequence of Corynebacterium casei LMG S-19264T (=DSM 44701T), isolated from a smear-ripened cheese.</title>
        <authorList>
            <consortium name="US DOE Joint Genome Institute (JGI-PGF)"/>
            <person name="Walter F."/>
            <person name="Albersmeier A."/>
            <person name="Kalinowski J."/>
            <person name="Ruckert C."/>
        </authorList>
    </citation>
    <scope>NUCLEOTIDE SEQUENCE</scope>
    <source>
        <strain evidence="9">VKM B-2555</strain>
    </source>
</reference>
<dbReference type="InterPro" id="IPR013740">
    <property type="entry name" value="Redoxin"/>
</dbReference>
<dbReference type="SUPFAM" id="SSF52833">
    <property type="entry name" value="Thioredoxin-like"/>
    <property type="match status" value="1"/>
</dbReference>
<dbReference type="PROSITE" id="PS51352">
    <property type="entry name" value="THIOREDOXIN_2"/>
    <property type="match status" value="1"/>
</dbReference>
<feature type="domain" description="Thioredoxin" evidence="8">
    <location>
        <begin position="40"/>
        <end position="185"/>
    </location>
</feature>
<comment type="caution">
    <text evidence="9">The sequence shown here is derived from an EMBL/GenBank/DDBJ whole genome shotgun (WGS) entry which is preliminary data.</text>
</comment>
<dbReference type="EMBL" id="BSFK01000010">
    <property type="protein sequence ID" value="GLK77020.1"/>
    <property type="molecule type" value="Genomic_DNA"/>
</dbReference>
<feature type="transmembrane region" description="Helical" evidence="7">
    <location>
        <begin position="9"/>
        <end position="29"/>
    </location>
</feature>
<protein>
    <submittedName>
        <fullName evidence="9">Thiol:disulfide interchange protein CycY</fullName>
    </submittedName>
</protein>
<organism evidence="9 10">
    <name type="scientific">Methylopila jiangsuensis</name>
    <dbReference type="NCBI Taxonomy" id="586230"/>
    <lineage>
        <taxon>Bacteria</taxon>
        <taxon>Pseudomonadati</taxon>
        <taxon>Pseudomonadota</taxon>
        <taxon>Alphaproteobacteria</taxon>
        <taxon>Hyphomicrobiales</taxon>
        <taxon>Methylopilaceae</taxon>
        <taxon>Methylopila</taxon>
    </lineage>
</organism>
<accession>A0A9W6N468</accession>
<dbReference type="InterPro" id="IPR013766">
    <property type="entry name" value="Thioredoxin_domain"/>
</dbReference>
<dbReference type="InterPro" id="IPR004799">
    <property type="entry name" value="Periplasmic_diS_OxRdtase_DsbE"/>
</dbReference>
<dbReference type="RefSeq" id="WP_271204861.1">
    <property type="nucleotide sequence ID" value="NZ_BSFK01000010.1"/>
</dbReference>
<keyword evidence="7" id="KW-0812">Transmembrane</keyword>
<dbReference type="InterPro" id="IPR017937">
    <property type="entry name" value="Thioredoxin_CS"/>
</dbReference>
<dbReference type="InterPro" id="IPR050553">
    <property type="entry name" value="Thioredoxin_ResA/DsbE_sf"/>
</dbReference>
<name>A0A9W6N468_9HYPH</name>
<feature type="region of interest" description="Disordered" evidence="6">
    <location>
        <begin position="180"/>
        <end position="200"/>
    </location>
</feature>
<keyword evidence="3" id="KW-0201">Cytochrome c-type biogenesis</keyword>
<dbReference type="AlphaFoldDB" id="A0A9W6N468"/>
<evidence type="ECO:0000313" key="10">
    <source>
        <dbReference type="Proteomes" id="UP001143364"/>
    </source>
</evidence>
<evidence type="ECO:0000313" key="9">
    <source>
        <dbReference type="EMBL" id="GLK77020.1"/>
    </source>
</evidence>
<evidence type="ECO:0000256" key="5">
    <source>
        <dbReference type="ARBA" id="ARBA00023284"/>
    </source>
</evidence>
<dbReference type="Pfam" id="PF08534">
    <property type="entry name" value="Redoxin"/>
    <property type="match status" value="1"/>
</dbReference>
<feature type="compositionally biased region" description="Pro residues" evidence="6">
    <location>
        <begin position="190"/>
        <end position="200"/>
    </location>
</feature>
<keyword evidence="10" id="KW-1185">Reference proteome</keyword>
<evidence type="ECO:0000256" key="4">
    <source>
        <dbReference type="ARBA" id="ARBA00023157"/>
    </source>
</evidence>
<dbReference type="PANTHER" id="PTHR42852:SF6">
    <property type="entry name" value="THIOL:DISULFIDE INTERCHANGE PROTEIN DSBE"/>
    <property type="match status" value="1"/>
</dbReference>
<evidence type="ECO:0000259" key="8">
    <source>
        <dbReference type="PROSITE" id="PS51352"/>
    </source>
</evidence>
<keyword evidence="7" id="KW-1133">Transmembrane helix</keyword>
<evidence type="ECO:0000256" key="6">
    <source>
        <dbReference type="SAM" id="MobiDB-lite"/>
    </source>
</evidence>
<evidence type="ECO:0000256" key="2">
    <source>
        <dbReference type="ARBA" id="ARBA00007758"/>
    </source>
</evidence>
<dbReference type="CDD" id="cd03010">
    <property type="entry name" value="TlpA_like_DsbE"/>
    <property type="match status" value="1"/>
</dbReference>
<comment type="subcellular location">
    <subcellularLocation>
        <location evidence="1">Cell envelope</location>
    </subcellularLocation>
</comment>
<keyword evidence="5" id="KW-0676">Redox-active center</keyword>
<sequence length="200" mass="20760">MSGGGLRRALIAAPVIGFALLAVLLYGRLQSGDPSTLPSALIGRPAPDLALPPLAGLTTDAGVASPGFARADLAGGAVSVVNVFASWCGPCRQEHPLLMALKDDGVRLIGLNYKDKTDNALRFLRGLGNPYERVGVDPNGRAAIEWGVYGVPETFVVTGDGRIAFKYVGPLTPEAIEKTLKPEIEKARSAPPPAPAAPAN</sequence>